<dbReference type="SUPFAM" id="SSF53927">
    <property type="entry name" value="Cytidine deaminase-like"/>
    <property type="match status" value="1"/>
</dbReference>
<evidence type="ECO:0000256" key="3">
    <source>
        <dbReference type="ARBA" id="ARBA00004910"/>
    </source>
</evidence>
<dbReference type="EC" id="3.5.4.26" evidence="6"/>
<dbReference type="GO" id="GO:0008835">
    <property type="term" value="F:diaminohydroxyphosphoribosylaminopyrimidine deaminase activity"/>
    <property type="evidence" value="ECO:0007669"/>
    <property type="project" value="UniProtKB-EC"/>
</dbReference>
<reference evidence="13 14" key="1">
    <citation type="submission" date="2024-03" db="EMBL/GenBank/DDBJ databases">
        <title>Sulfurimonas sp. HSL3-1.</title>
        <authorList>
            <person name="Wang S."/>
        </authorList>
    </citation>
    <scope>NUCLEOTIDE SEQUENCE [LARGE SCALE GENOMIC DNA]</scope>
    <source>
        <strain evidence="13 14">HSL3-1</strain>
    </source>
</reference>
<comment type="pathway">
    <text evidence="2">Cofactor biosynthesis; riboflavin biosynthesis; 5-amino-6-(D-ribitylamino)uracil from GTP: step 2/4.</text>
</comment>
<evidence type="ECO:0000259" key="12">
    <source>
        <dbReference type="PROSITE" id="PS51747"/>
    </source>
</evidence>
<dbReference type="Proteomes" id="UP001447842">
    <property type="component" value="Chromosome"/>
</dbReference>
<evidence type="ECO:0000256" key="8">
    <source>
        <dbReference type="ARBA" id="ARBA00019930"/>
    </source>
</evidence>
<dbReference type="InterPro" id="IPR016193">
    <property type="entry name" value="Cytidine_deaminase-like"/>
</dbReference>
<dbReference type="PROSITE" id="PS51747">
    <property type="entry name" value="CYT_DCMP_DEAMINASES_2"/>
    <property type="match status" value="1"/>
</dbReference>
<dbReference type="NCBIfam" id="TIGR00326">
    <property type="entry name" value="eubact_ribD"/>
    <property type="match status" value="1"/>
</dbReference>
<protein>
    <recommendedName>
        <fullName evidence="8">Riboflavin biosynthesis protein RibD</fullName>
        <ecNumber evidence="7">1.1.1.193</ecNumber>
        <ecNumber evidence="6">3.5.4.26</ecNumber>
    </recommendedName>
</protein>
<dbReference type="EMBL" id="CP147920">
    <property type="protein sequence ID" value="XAU14478.1"/>
    <property type="molecule type" value="Genomic_DNA"/>
</dbReference>
<gene>
    <name evidence="13" type="primary">ribD</name>
    <name evidence="13" type="ORF">WCY31_09500</name>
</gene>
<dbReference type="InterPro" id="IPR004794">
    <property type="entry name" value="Eubact_RibD"/>
</dbReference>
<comment type="pathway">
    <text evidence="3">Cofactor biosynthesis; riboflavin biosynthesis; 5-amino-6-(D-ribitylamino)uracil from GTP: step 3/4.</text>
</comment>
<dbReference type="Pfam" id="PF00383">
    <property type="entry name" value="dCMP_cyt_deam_1"/>
    <property type="match status" value="1"/>
</dbReference>
<keyword evidence="11" id="KW-0511">Multifunctional enzyme</keyword>
<comment type="similarity">
    <text evidence="5">In the C-terminal section; belongs to the HTP reductase family.</text>
</comment>
<dbReference type="InterPro" id="IPR002125">
    <property type="entry name" value="CMP_dCMP_dom"/>
</dbReference>
<evidence type="ECO:0000256" key="10">
    <source>
        <dbReference type="ARBA" id="ARBA00023002"/>
    </source>
</evidence>
<evidence type="ECO:0000256" key="5">
    <source>
        <dbReference type="ARBA" id="ARBA00007417"/>
    </source>
</evidence>
<dbReference type="InterPro" id="IPR050765">
    <property type="entry name" value="Riboflavin_Biosynth_HTPR"/>
</dbReference>
<evidence type="ECO:0000256" key="4">
    <source>
        <dbReference type="ARBA" id="ARBA00005259"/>
    </source>
</evidence>
<dbReference type="SUPFAM" id="SSF53597">
    <property type="entry name" value="Dihydrofolate reductase-like"/>
    <property type="match status" value="1"/>
</dbReference>
<comment type="function">
    <text evidence="1">Converts 2,5-diamino-6-(ribosylamino)-4(3h)-pyrimidinone 5'-phosphate into 5-amino-6-(ribosylamino)-2,4(1h,3h)-pyrimidinedione 5'-phosphate.</text>
</comment>
<dbReference type="InterPro" id="IPR024072">
    <property type="entry name" value="DHFR-like_dom_sf"/>
</dbReference>
<organism evidence="13 14">
    <name type="scientific">Sulfurimonas diazotrophicus</name>
    <dbReference type="NCBI Taxonomy" id="3131939"/>
    <lineage>
        <taxon>Bacteria</taxon>
        <taxon>Pseudomonadati</taxon>
        <taxon>Campylobacterota</taxon>
        <taxon>Epsilonproteobacteria</taxon>
        <taxon>Campylobacterales</taxon>
        <taxon>Sulfurimonadaceae</taxon>
        <taxon>Sulfurimonas</taxon>
    </lineage>
</organism>
<keyword evidence="14" id="KW-1185">Reference proteome</keyword>
<evidence type="ECO:0000313" key="14">
    <source>
        <dbReference type="Proteomes" id="UP001447842"/>
    </source>
</evidence>
<evidence type="ECO:0000313" key="13">
    <source>
        <dbReference type="EMBL" id="XAU14478.1"/>
    </source>
</evidence>
<dbReference type="GO" id="GO:0008703">
    <property type="term" value="F:5-amino-6-(5-phosphoribosylamino)uracil reductase activity"/>
    <property type="evidence" value="ECO:0007669"/>
    <property type="project" value="UniProtKB-EC"/>
</dbReference>
<evidence type="ECO:0000256" key="2">
    <source>
        <dbReference type="ARBA" id="ARBA00004882"/>
    </source>
</evidence>
<dbReference type="PANTHER" id="PTHR38011:SF7">
    <property type="entry name" value="2,5-DIAMINO-6-RIBOSYLAMINO-4(3H)-PYRIMIDINONE 5'-PHOSPHATE REDUCTASE"/>
    <property type="match status" value="1"/>
</dbReference>
<name>A0ABZ3H7G4_9BACT</name>
<evidence type="ECO:0000256" key="11">
    <source>
        <dbReference type="ARBA" id="ARBA00023268"/>
    </source>
</evidence>
<dbReference type="Gene3D" id="3.40.430.10">
    <property type="entry name" value="Dihydrofolate Reductase, subunit A"/>
    <property type="match status" value="1"/>
</dbReference>
<accession>A0ABZ3H7G4</accession>
<dbReference type="Gene3D" id="3.40.140.10">
    <property type="entry name" value="Cytidine Deaminase, domain 2"/>
    <property type="match status" value="1"/>
</dbReference>
<keyword evidence="9" id="KW-0521">NADP</keyword>
<keyword evidence="13" id="KW-0378">Hydrolase</keyword>
<proteinExistence type="inferred from homology"/>
<evidence type="ECO:0000256" key="1">
    <source>
        <dbReference type="ARBA" id="ARBA00002151"/>
    </source>
</evidence>
<dbReference type="Pfam" id="PF01872">
    <property type="entry name" value="RibD_C"/>
    <property type="match status" value="1"/>
</dbReference>
<evidence type="ECO:0000256" key="7">
    <source>
        <dbReference type="ARBA" id="ARBA00013173"/>
    </source>
</evidence>
<comment type="similarity">
    <text evidence="4">In the N-terminal section; belongs to the cytidine and deoxycytidylate deaminase family.</text>
</comment>
<dbReference type="RefSeq" id="WP_345972199.1">
    <property type="nucleotide sequence ID" value="NZ_CP147920.1"/>
</dbReference>
<evidence type="ECO:0000256" key="9">
    <source>
        <dbReference type="ARBA" id="ARBA00022857"/>
    </source>
</evidence>
<dbReference type="PANTHER" id="PTHR38011">
    <property type="entry name" value="DIHYDROFOLATE REDUCTASE FAMILY PROTEIN (AFU_ORTHOLOGUE AFUA_8G06820)"/>
    <property type="match status" value="1"/>
</dbReference>
<keyword evidence="10 13" id="KW-0560">Oxidoreductase</keyword>
<sequence>MVTQMAGPDPMALAVEAAWAFQGCTFPNPAVGAAVTDASGGILAVAAHEKAGGPHAEVLALQHAFALLTSDTAILALVDSGAIHDYLLAHHNGCFASCAIHVSLEPCSHHGKTPSCARLLAGVRMGRVVYAAADPNAEAAGGASILSEAGIRVEHQPSKAADDLIFPFVQWQTKPFVTFKWAQRLDGTIDGGIISGSESRCFVHAMRDAADLLVIGGNTVRTDRPTLDARMVEGKAPDILILSKRDDFDRTIPLFNVPGRKVMIASDLTAMDRYRNILVEGGPGMFESLQSRCDMYLCFVAPSSGGTIRFLQKRKQFEIRHLSRSGKDVKQWMVNG</sequence>
<evidence type="ECO:0000256" key="6">
    <source>
        <dbReference type="ARBA" id="ARBA00012766"/>
    </source>
</evidence>
<dbReference type="InterPro" id="IPR002734">
    <property type="entry name" value="RibDG_C"/>
</dbReference>
<feature type="domain" description="CMP/dCMP-type deaminase" evidence="12">
    <location>
        <begin position="8"/>
        <end position="154"/>
    </location>
</feature>
<dbReference type="EC" id="1.1.1.193" evidence="7"/>